<feature type="region of interest" description="Disordered" evidence="10">
    <location>
        <begin position="1628"/>
        <end position="1794"/>
    </location>
</feature>
<keyword evidence="6" id="KW-0067">ATP-binding</keyword>
<evidence type="ECO:0000313" key="14">
    <source>
        <dbReference type="Proteomes" id="UP001642464"/>
    </source>
</evidence>
<dbReference type="InterPro" id="IPR003644">
    <property type="entry name" value="Calx_beta"/>
</dbReference>
<accession>A0ABP0NZA6</accession>
<keyword evidence="14" id="KW-1185">Reference proteome</keyword>
<organism evidence="13 14">
    <name type="scientific">Durusdinium trenchii</name>
    <dbReference type="NCBI Taxonomy" id="1381693"/>
    <lineage>
        <taxon>Eukaryota</taxon>
        <taxon>Sar</taxon>
        <taxon>Alveolata</taxon>
        <taxon>Dinophyceae</taxon>
        <taxon>Suessiales</taxon>
        <taxon>Symbiodiniaceae</taxon>
        <taxon>Durusdinium</taxon>
    </lineage>
</organism>
<protein>
    <submittedName>
        <fullName evidence="13">ABC transporter C family member 2 (ABC transporter ABCC.2)</fullName>
    </submittedName>
</protein>
<feature type="coiled-coil region" evidence="9">
    <location>
        <begin position="1513"/>
        <end position="1540"/>
    </location>
</feature>
<feature type="region of interest" description="Disordered" evidence="10">
    <location>
        <begin position="479"/>
        <end position="510"/>
    </location>
</feature>
<keyword evidence="4" id="KW-0547">Nucleotide-binding</keyword>
<evidence type="ECO:0000313" key="13">
    <source>
        <dbReference type="EMBL" id="CAK9067790.1"/>
    </source>
</evidence>
<dbReference type="InterPro" id="IPR050173">
    <property type="entry name" value="ABC_transporter_C-like"/>
</dbReference>
<feature type="region of interest" description="Disordered" evidence="10">
    <location>
        <begin position="42"/>
        <end position="61"/>
    </location>
</feature>
<dbReference type="Pfam" id="PF03160">
    <property type="entry name" value="Calx-beta"/>
    <property type="match status" value="1"/>
</dbReference>
<dbReference type="PANTHER" id="PTHR24223">
    <property type="entry name" value="ATP-BINDING CASSETTE SUB-FAMILY C"/>
    <property type="match status" value="1"/>
</dbReference>
<feature type="region of interest" description="Disordered" evidence="10">
    <location>
        <begin position="1352"/>
        <end position="1375"/>
    </location>
</feature>
<reference evidence="13 14" key="1">
    <citation type="submission" date="2024-02" db="EMBL/GenBank/DDBJ databases">
        <authorList>
            <person name="Chen Y."/>
            <person name="Shah S."/>
            <person name="Dougan E. K."/>
            <person name="Thang M."/>
            <person name="Chan C."/>
        </authorList>
    </citation>
    <scope>NUCLEOTIDE SEQUENCE [LARGE SCALE GENOMIC DNA]</scope>
</reference>
<proteinExistence type="predicted"/>
<evidence type="ECO:0000256" key="4">
    <source>
        <dbReference type="ARBA" id="ARBA00022741"/>
    </source>
</evidence>
<evidence type="ECO:0000256" key="5">
    <source>
        <dbReference type="ARBA" id="ARBA00022837"/>
    </source>
</evidence>
<evidence type="ECO:0000256" key="7">
    <source>
        <dbReference type="ARBA" id="ARBA00022989"/>
    </source>
</evidence>
<dbReference type="Gene3D" id="2.60.40.2030">
    <property type="match status" value="1"/>
</dbReference>
<dbReference type="InterPro" id="IPR003439">
    <property type="entry name" value="ABC_transporter-like_ATP-bd"/>
</dbReference>
<keyword evidence="7 11" id="KW-1133">Transmembrane helix</keyword>
<dbReference type="SUPFAM" id="SSF52540">
    <property type="entry name" value="P-loop containing nucleoside triphosphate hydrolases"/>
    <property type="match status" value="1"/>
</dbReference>
<dbReference type="Gene3D" id="1.20.1560.10">
    <property type="entry name" value="ABC transporter type 1, transmembrane domain"/>
    <property type="match status" value="1"/>
</dbReference>
<dbReference type="EMBL" id="CAXAMM010031269">
    <property type="protein sequence ID" value="CAK9067790.1"/>
    <property type="molecule type" value="Genomic_DNA"/>
</dbReference>
<comment type="caution">
    <text evidence="13">The sequence shown here is derived from an EMBL/GenBank/DDBJ whole genome shotgun (WGS) entry which is preliminary data.</text>
</comment>
<keyword evidence="3" id="KW-0677">Repeat</keyword>
<keyword evidence="2" id="KW-0732">Signal</keyword>
<gene>
    <name evidence="13" type="ORF">SCF082_LOCUS34247</name>
</gene>
<feature type="transmembrane region" description="Helical" evidence="11">
    <location>
        <begin position="943"/>
        <end position="965"/>
    </location>
</feature>
<feature type="domain" description="ABC transporter" evidence="12">
    <location>
        <begin position="1059"/>
        <end position="1356"/>
    </location>
</feature>
<dbReference type="Pfam" id="PF00005">
    <property type="entry name" value="ABC_tran"/>
    <property type="match status" value="1"/>
</dbReference>
<evidence type="ECO:0000256" key="11">
    <source>
        <dbReference type="SAM" id="Phobius"/>
    </source>
</evidence>
<feature type="non-terminal residue" evidence="13">
    <location>
        <position position="1794"/>
    </location>
</feature>
<dbReference type="InterPro" id="IPR027417">
    <property type="entry name" value="P-loop_NTPase"/>
</dbReference>
<feature type="coiled-coil region" evidence="9">
    <location>
        <begin position="1380"/>
        <end position="1445"/>
    </location>
</feature>
<dbReference type="SUPFAM" id="SSF141072">
    <property type="entry name" value="CalX-like"/>
    <property type="match status" value="1"/>
</dbReference>
<evidence type="ECO:0000256" key="10">
    <source>
        <dbReference type="SAM" id="MobiDB-lite"/>
    </source>
</evidence>
<evidence type="ECO:0000256" key="3">
    <source>
        <dbReference type="ARBA" id="ARBA00022737"/>
    </source>
</evidence>
<evidence type="ECO:0000256" key="2">
    <source>
        <dbReference type="ARBA" id="ARBA00022729"/>
    </source>
</evidence>
<feature type="compositionally biased region" description="Basic and acidic residues" evidence="10">
    <location>
        <begin position="1715"/>
        <end position="1779"/>
    </location>
</feature>
<feature type="compositionally biased region" description="Polar residues" evidence="10">
    <location>
        <begin position="1353"/>
        <end position="1363"/>
    </location>
</feature>
<feature type="compositionally biased region" description="Low complexity" evidence="10">
    <location>
        <begin position="1666"/>
        <end position="1691"/>
    </location>
</feature>
<sequence>MRHATSRAWTIPDETRSGITRQMRRGWTTISGAYNWTSDLFKDEQSSEESPESSSASDSEEHFFKSSASSCNNCWEFRRHTALAREGERAYQLSLKGGPRPQRLPDGTWVPARFWGVHRRELRALYVQSSNDEMWQDDLDVTSFVNHFVRPQTEGTEMGYALMVHQDDPQEVNLMISHAWVENAKNFFEDVLQSMFHSEVAFICFLSNFQGTAQQIDAQLGNDILRSPFTQVINSAACQRLLVVPNEELRSNGQGLYSRLWCIWEIKVAADAGLPIMILPHRSSGEHLLGQSIVSSRNARCGNPHQPMNKDETLIREAIANMPPESNRSSAIAFFGICFCTSYGAVIGGGVAQGLREEAQETHVRPSIWTAVRPSRDTTRLPPKDLQPEGDVAKREATWRACRTVEGRLRDVRADLDSQPPSSLAADVDVALRLLADRRREACEAKAMAKARAGRPVSRAVPPEWDPALRMELRHQALAQRPRRARLAAPKPPAAGPRRGRSATAATAAAMSRVPRVQSREVDFKGKLYAFLVTLDDWKAPLNDGSFSPLPDELADQQDIVQFASAIFVANEGEAFTVSIMRLGRLEGEVRCNYRTEESSGKAGQRYEHVEGQLVFPSGVYEQRIEIPILESPLWSATLEFKVVLESPMGCQLGRYLKICRVKVIDQDSFPSSYYAEQIAENVEDVRQTGLFIEYVKHILEQPGNTWRFMITLLFDQLKNLYVWFTLTSSVYMVNVVFDHDEGRRSELLIPEDPAKTAQVIGLLYVLSPLLLHVWKVVRVNLDLNGRSKVYLQTSVMRKYMNFSDESREAVTQPELVNTVMKKTEDLAGGISEVSALLETLGKLVMLNSFAISSNPDMTWAVVTMPGVMLLWSVIRDSELICEAPPEPSKKLLTNFVADVSNSYQIIAHYFQRPTMNEKFAARAEKFNDDEIPERLYKMNSEFFFSWLGPLFVGLYMAFYSPLVLSKELPLGTFLATISVFKEVSSNFEDGYSGLKKVISCFEPLVDLTVFLNRKTDVPLLKSFVDYRVEETIQRRRQLMSLPQTSLDEADFRTDLIPIRLENIGLQLDHLDENNLFPDGQRHLFREINLTAAQGKLVAVKGPAGSGKSKLLRMLAGDASPSCGTVLIPSHLRFVFVTHQVFIMDTTPLQNLFFGDPDQVASAEERHRMLWILDKLQMHTTRQLAELEISMLQEPEELEEENGPCGCCYDIEEAPDPSERFMRPPDGSKLARQVQKRLAGWHNSLSFQEKAKLHMARALIMNPEILILEKPLMNVDERESENVMAVLREYVSNRGVAMPAEERDGRRPRTCFLSVERSTEILVDAIWEFKNGRCQEAPAQPKKGGAKAEAKAWSTSRPRTVTLNVGPPPALQGYPMTEVPEIEETKIAELQAEVEKAKKEVEREAQVIRELRQAEGLREQKAQMLEDLTGQLQQVHEEKAAACQERRKGAAAKLGWLLEVAWQRWRGTALWQAVRHIAEQAKSLQRKERVIARSQAVAALSSCLLLWRQVSASSRAERAAQQHLEELQRLQLRSAQAHAQLAQRQLRRSCLAWRLEVRQRQEDRKKAEMAQKATAFMASLPSSASSVAAPAPPVESDVAIGENDGAQAAQAKPRARAKSCPKILLDLEQRAEERRKSQAERRRRRNSQNPPEPEPTHPPHVPLTSAPAAPAAPESQLEGSEASAAATEGAEISVAPPAPATGPSTVPAAKARPRALIEMEKRALERRQAHELRRQQQKQKEEERRQKQAEEEQRQREAEEEAKREKIRMQRHQQREQQRLKAQKLVDAAVRRDK</sequence>
<feature type="compositionally biased region" description="Basic and acidic residues" evidence="10">
    <location>
        <begin position="1628"/>
        <end position="1640"/>
    </location>
</feature>
<keyword evidence="8 11" id="KW-0472">Membrane</keyword>
<dbReference type="Proteomes" id="UP001642464">
    <property type="component" value="Unassembled WGS sequence"/>
</dbReference>
<keyword evidence="5" id="KW-0106">Calcium</keyword>
<evidence type="ECO:0000256" key="1">
    <source>
        <dbReference type="ARBA" id="ARBA00022692"/>
    </source>
</evidence>
<evidence type="ECO:0000256" key="9">
    <source>
        <dbReference type="SAM" id="Coils"/>
    </source>
</evidence>
<dbReference type="Gene3D" id="3.40.50.300">
    <property type="entry name" value="P-loop containing nucleotide triphosphate hydrolases"/>
    <property type="match status" value="1"/>
</dbReference>
<evidence type="ECO:0000259" key="12">
    <source>
        <dbReference type="PROSITE" id="PS50893"/>
    </source>
</evidence>
<keyword evidence="1 11" id="KW-0812">Transmembrane</keyword>
<dbReference type="SMART" id="SM00237">
    <property type="entry name" value="Calx_beta"/>
    <property type="match status" value="1"/>
</dbReference>
<name>A0ABP0NZA6_9DINO</name>
<feature type="transmembrane region" description="Helical" evidence="11">
    <location>
        <begin position="721"/>
        <end position="738"/>
    </location>
</feature>
<feature type="compositionally biased region" description="Pro residues" evidence="10">
    <location>
        <begin position="1650"/>
        <end position="1661"/>
    </location>
</feature>
<dbReference type="InterPro" id="IPR036640">
    <property type="entry name" value="ABC1_TM_sf"/>
</dbReference>
<dbReference type="InterPro" id="IPR038081">
    <property type="entry name" value="CalX-like_sf"/>
</dbReference>
<evidence type="ECO:0000256" key="8">
    <source>
        <dbReference type="ARBA" id="ARBA00023136"/>
    </source>
</evidence>
<keyword evidence="9" id="KW-0175">Coiled coil</keyword>
<dbReference type="PROSITE" id="PS50893">
    <property type="entry name" value="ABC_TRANSPORTER_2"/>
    <property type="match status" value="1"/>
</dbReference>
<evidence type="ECO:0000256" key="6">
    <source>
        <dbReference type="ARBA" id="ARBA00022840"/>
    </source>
</evidence>